<dbReference type="Proteomes" id="UP000838878">
    <property type="component" value="Chromosome 9"/>
</dbReference>
<gene>
    <name evidence="6" type="ORF">BINO364_LOCUS15832</name>
</gene>
<keyword evidence="3" id="KW-0964">Secreted</keyword>
<dbReference type="InterPro" id="IPR011042">
    <property type="entry name" value="6-blade_b-propeller_TolB-like"/>
</dbReference>
<dbReference type="Gene3D" id="2.120.10.30">
    <property type="entry name" value="TolB, C-terminal domain"/>
    <property type="match status" value="1"/>
</dbReference>
<evidence type="ECO:0000256" key="5">
    <source>
        <dbReference type="SAM" id="SignalP"/>
    </source>
</evidence>
<feature type="signal peptide" evidence="5">
    <location>
        <begin position="1"/>
        <end position="17"/>
    </location>
</feature>
<sequence>MKLFYVFMFSILSYCVGHTKLDEVFSWNQITYDLDGVVYKQNADYKRTPSGLHFEQELEDYEKFFIQYNNVPIGFEVYGKRVIVTVPRRRYGIPSTLNFVEISPKKSPPLKRYPGSENLISVYRPRIDPCDRLWMVDTGLLEVPGNRTQVKQPAIVVYDLKTDKQILYYELKSTDLVNERSSGGLTSITVDVTKDNCDDAHAYINDLATEGMVVFSLKNRDSWRISHPTFVHDEKSLNFTVAGYVINWKDGMFSIALSESDENGDRTAYYHPLVSTEEFSVNTKYLKSGNTALDIDKFKVLGPKGSNTQSGSHDYHSKTKTLFFSNVAQDAILCWRVDNKMAPENIGISIQDHRKLVYISDLKVIGDDVWVLVNKMPIFVYSTFNLNENNFFIHRINVKDLIRNTPCARKM</sequence>
<keyword evidence="7" id="KW-1185">Reference proteome</keyword>
<organism evidence="6 7">
    <name type="scientific">Brenthis ino</name>
    <name type="common">lesser marbled fritillary</name>
    <dbReference type="NCBI Taxonomy" id="405034"/>
    <lineage>
        <taxon>Eukaryota</taxon>
        <taxon>Metazoa</taxon>
        <taxon>Ecdysozoa</taxon>
        <taxon>Arthropoda</taxon>
        <taxon>Hexapoda</taxon>
        <taxon>Insecta</taxon>
        <taxon>Pterygota</taxon>
        <taxon>Neoptera</taxon>
        <taxon>Endopterygota</taxon>
        <taxon>Lepidoptera</taxon>
        <taxon>Glossata</taxon>
        <taxon>Ditrysia</taxon>
        <taxon>Papilionoidea</taxon>
        <taxon>Nymphalidae</taxon>
        <taxon>Heliconiinae</taxon>
        <taxon>Argynnini</taxon>
        <taxon>Brenthis</taxon>
    </lineage>
</organism>
<name>A0A8J9V3C8_9NEOP</name>
<evidence type="ECO:0000256" key="3">
    <source>
        <dbReference type="ARBA" id="ARBA00022525"/>
    </source>
</evidence>
<dbReference type="InterPro" id="IPR017996">
    <property type="entry name" value="MRJP/yellow-related"/>
</dbReference>
<feature type="chain" id="PRO_5035474631" description="Yellow-f4" evidence="5">
    <location>
        <begin position="18"/>
        <end position="411"/>
    </location>
</feature>
<reference evidence="6" key="1">
    <citation type="submission" date="2021-12" db="EMBL/GenBank/DDBJ databases">
        <authorList>
            <person name="Martin H S."/>
        </authorList>
    </citation>
    <scope>NUCLEOTIDE SEQUENCE</scope>
</reference>
<keyword evidence="4 5" id="KW-0732">Signal</keyword>
<dbReference type="PANTHER" id="PTHR10009">
    <property type="entry name" value="PROTEIN YELLOW-RELATED"/>
    <property type="match status" value="1"/>
</dbReference>
<dbReference type="GO" id="GO:0005576">
    <property type="term" value="C:extracellular region"/>
    <property type="evidence" value="ECO:0007669"/>
    <property type="project" value="UniProtKB-SubCell"/>
</dbReference>
<protein>
    <recommendedName>
        <fullName evidence="8">Yellow-f4</fullName>
    </recommendedName>
</protein>
<evidence type="ECO:0000256" key="1">
    <source>
        <dbReference type="ARBA" id="ARBA00004613"/>
    </source>
</evidence>
<evidence type="ECO:0000256" key="2">
    <source>
        <dbReference type="ARBA" id="ARBA00009127"/>
    </source>
</evidence>
<comment type="subcellular location">
    <subcellularLocation>
        <location evidence="1">Secreted</location>
    </subcellularLocation>
</comment>
<feature type="non-terminal residue" evidence="6">
    <location>
        <position position="411"/>
    </location>
</feature>
<accession>A0A8J9V3C8</accession>
<dbReference type="OrthoDB" id="7776143at2759"/>
<comment type="similarity">
    <text evidence="2">Belongs to the major royal jelly protein family.</text>
</comment>
<evidence type="ECO:0000313" key="7">
    <source>
        <dbReference type="Proteomes" id="UP000838878"/>
    </source>
</evidence>
<evidence type="ECO:0008006" key="8">
    <source>
        <dbReference type="Google" id="ProtNLM"/>
    </source>
</evidence>
<dbReference type="AlphaFoldDB" id="A0A8J9V3C8"/>
<evidence type="ECO:0000313" key="6">
    <source>
        <dbReference type="EMBL" id="CAH0730908.1"/>
    </source>
</evidence>
<proteinExistence type="inferred from homology"/>
<dbReference type="EMBL" id="OV170229">
    <property type="protein sequence ID" value="CAH0730908.1"/>
    <property type="molecule type" value="Genomic_DNA"/>
</dbReference>
<dbReference type="PANTHER" id="PTHR10009:SF11">
    <property type="entry name" value="RH54244P"/>
    <property type="match status" value="1"/>
</dbReference>
<evidence type="ECO:0000256" key="4">
    <source>
        <dbReference type="ARBA" id="ARBA00022729"/>
    </source>
</evidence>
<dbReference type="Pfam" id="PF03022">
    <property type="entry name" value="MRJP"/>
    <property type="match status" value="1"/>
</dbReference>